<gene>
    <name evidence="6" type="ORF">C1SCF055_LOCUS31781</name>
</gene>
<comment type="caution">
    <text evidence="6">The sequence shown here is derived from an EMBL/GenBank/DDBJ whole genome shotgun (WGS) entry which is preliminary data.</text>
</comment>
<accession>A0A9P1GAG1</accession>
<dbReference type="Gene3D" id="1.20.120.1750">
    <property type="match status" value="1"/>
</dbReference>
<dbReference type="EMBL" id="CAMXCT010003768">
    <property type="protein sequence ID" value="CAI4006115.1"/>
    <property type="molecule type" value="Genomic_DNA"/>
</dbReference>
<dbReference type="OrthoDB" id="1431934at2759"/>
<evidence type="ECO:0000256" key="2">
    <source>
        <dbReference type="ARBA" id="ARBA00022771"/>
    </source>
</evidence>
<dbReference type="InterPro" id="IPR002867">
    <property type="entry name" value="IBR_dom"/>
</dbReference>
<evidence type="ECO:0000256" key="1">
    <source>
        <dbReference type="ARBA" id="ARBA00022723"/>
    </source>
</evidence>
<dbReference type="SUPFAM" id="SSF57850">
    <property type="entry name" value="RING/U-box"/>
    <property type="match status" value="1"/>
</dbReference>
<evidence type="ECO:0000256" key="4">
    <source>
        <dbReference type="ARBA" id="ARBA00022833"/>
    </source>
</evidence>
<feature type="domain" description="IBR" evidence="5">
    <location>
        <begin position="262"/>
        <end position="301"/>
    </location>
</feature>
<dbReference type="Proteomes" id="UP001152797">
    <property type="component" value="Unassembled WGS sequence"/>
</dbReference>
<keyword evidence="4" id="KW-0862">Zinc</keyword>
<evidence type="ECO:0000313" key="8">
    <source>
        <dbReference type="EMBL" id="CAL4793427.1"/>
    </source>
</evidence>
<evidence type="ECO:0000256" key="3">
    <source>
        <dbReference type="ARBA" id="ARBA00022786"/>
    </source>
</evidence>
<name>A0A9P1GAG1_9DINO</name>
<reference evidence="6" key="1">
    <citation type="submission" date="2022-10" db="EMBL/GenBank/DDBJ databases">
        <authorList>
            <person name="Chen Y."/>
            <person name="Dougan E. K."/>
            <person name="Chan C."/>
            <person name="Rhodes N."/>
            <person name="Thang M."/>
        </authorList>
    </citation>
    <scope>NUCLEOTIDE SEQUENCE</scope>
</reference>
<sequence length="380" mass="43091">MKHEFHKKESGVHQEQVRLKHNWIIDVSIAIQKQKLLEGVRTKPFSAVATNCRSLWLEVNKAGSAELRPMCDSLGEGFHFGCPVEVLTRFGWVAGEVVDSHPASGSAPSTRVTVEFQAQGYACRKRAGPERLRRIDELEVELEEAETRRAGPGLIDPELFFDDCLKLVRGEADPPEPPKPKLIQTTCVRCGNSNATKEEGATHYKCPKCGRRCEKCKGLYIVGSKHSCNFVKAGAELLQGHFGEYLKARARVGKELKDPNEEFITVCPTCLQGIMKEDDDQCDHMTCFNCGHEFCFACHADRTAIKAHGNHYHQPTCRYHFLYFGRDSYKPDECRQCQQMGHLCVRPLGQAVWDEYGRLIADGKTDERRIYKEYGHDVQW</sequence>
<dbReference type="EMBL" id="CAMXCT030003768">
    <property type="protein sequence ID" value="CAL4793427.1"/>
    <property type="molecule type" value="Genomic_DNA"/>
</dbReference>
<evidence type="ECO:0000259" key="5">
    <source>
        <dbReference type="Pfam" id="PF01485"/>
    </source>
</evidence>
<dbReference type="EMBL" id="CAMXCT020003768">
    <property type="protein sequence ID" value="CAL1159490.1"/>
    <property type="molecule type" value="Genomic_DNA"/>
</dbReference>
<keyword evidence="9" id="KW-1185">Reference proteome</keyword>
<keyword evidence="3" id="KW-0833">Ubl conjugation pathway</keyword>
<organism evidence="6">
    <name type="scientific">Cladocopium goreaui</name>
    <dbReference type="NCBI Taxonomy" id="2562237"/>
    <lineage>
        <taxon>Eukaryota</taxon>
        <taxon>Sar</taxon>
        <taxon>Alveolata</taxon>
        <taxon>Dinophyceae</taxon>
        <taxon>Suessiales</taxon>
        <taxon>Symbiodiniaceae</taxon>
        <taxon>Cladocopium</taxon>
    </lineage>
</organism>
<dbReference type="Pfam" id="PF01485">
    <property type="entry name" value="IBR"/>
    <property type="match status" value="1"/>
</dbReference>
<keyword evidence="1" id="KW-0479">Metal-binding</keyword>
<keyword evidence="2" id="KW-0863">Zinc-finger</keyword>
<dbReference type="GO" id="GO:0008270">
    <property type="term" value="F:zinc ion binding"/>
    <property type="evidence" value="ECO:0007669"/>
    <property type="project" value="UniProtKB-KW"/>
</dbReference>
<dbReference type="AlphaFoldDB" id="A0A9P1GAG1"/>
<protein>
    <submittedName>
        <fullName evidence="8">RING-type domain-containing protein</fullName>
    </submittedName>
</protein>
<dbReference type="CDD" id="cd20336">
    <property type="entry name" value="Rcat_RBR"/>
    <property type="match status" value="1"/>
</dbReference>
<evidence type="ECO:0000313" key="6">
    <source>
        <dbReference type="EMBL" id="CAI4006115.1"/>
    </source>
</evidence>
<reference evidence="7" key="2">
    <citation type="submission" date="2024-04" db="EMBL/GenBank/DDBJ databases">
        <authorList>
            <person name="Chen Y."/>
            <person name="Shah S."/>
            <person name="Dougan E. K."/>
            <person name="Thang M."/>
            <person name="Chan C."/>
        </authorList>
    </citation>
    <scope>NUCLEOTIDE SEQUENCE [LARGE SCALE GENOMIC DNA]</scope>
</reference>
<proteinExistence type="predicted"/>
<evidence type="ECO:0000313" key="7">
    <source>
        <dbReference type="EMBL" id="CAL1159490.1"/>
    </source>
</evidence>
<evidence type="ECO:0000313" key="9">
    <source>
        <dbReference type="Proteomes" id="UP001152797"/>
    </source>
</evidence>